<name>A0A1I8BVN8_MELHA</name>
<dbReference type="AlphaFoldDB" id="A0A1I8BVN8"/>
<proteinExistence type="predicted"/>
<evidence type="ECO:0000256" key="1">
    <source>
        <dbReference type="SAM" id="MobiDB-lite"/>
    </source>
</evidence>
<protein>
    <submittedName>
        <fullName evidence="3">HTH_7 domain-containing protein</fullName>
    </submittedName>
</protein>
<sequence length="399" mass="45137">MSLRCNVNSVGDNKCLENEQDIENWGFYQGSETMELDEEVDQDNGEDIENGSDSSSNITSNIPPNITEAVLIAHKAKLNKKEIARMLKIGIAAVEEIKEKSGINRKKILPEDFENICKLLEQGMNYKDIGGIYGVECSTIGVFIRNEKKKLEQNFDSPSISNIHSEVVTNVRSPTKAQLNEKMAKILEKDISTTLNSRQQQDKGNLLPEDYKNILKLLKLGKTLNSVAKIYGVDSSSVRQFVKDNVSSAISKKKKIGKPSISDIPPIIIEAVLIARKAKYSLEQISKMLKINRAVLTQIKQQFELGKVSQKLFPEDYNKIVELLEQGKTYDEIGHIFGAERSTVSFFVRKRESKIKKKSKCRPKLSKLPDSSENELDDENTFNNFENEVVNNIENKQFR</sequence>
<organism evidence="2 3">
    <name type="scientific">Meloidogyne hapla</name>
    <name type="common">Root-knot nematode worm</name>
    <dbReference type="NCBI Taxonomy" id="6305"/>
    <lineage>
        <taxon>Eukaryota</taxon>
        <taxon>Metazoa</taxon>
        <taxon>Ecdysozoa</taxon>
        <taxon>Nematoda</taxon>
        <taxon>Chromadorea</taxon>
        <taxon>Rhabditida</taxon>
        <taxon>Tylenchina</taxon>
        <taxon>Tylenchomorpha</taxon>
        <taxon>Tylenchoidea</taxon>
        <taxon>Meloidogynidae</taxon>
        <taxon>Meloidogyninae</taxon>
        <taxon>Meloidogyne</taxon>
    </lineage>
</organism>
<reference evidence="3" key="1">
    <citation type="submission" date="2016-11" db="UniProtKB">
        <authorList>
            <consortium name="WormBaseParasite"/>
        </authorList>
    </citation>
    <scope>IDENTIFICATION</scope>
</reference>
<evidence type="ECO:0000313" key="3">
    <source>
        <dbReference type="WBParaSite" id="MhA1_Contig606.frz3.gene9"/>
    </source>
</evidence>
<feature type="region of interest" description="Disordered" evidence="1">
    <location>
        <begin position="38"/>
        <end position="60"/>
    </location>
</feature>
<dbReference type="Proteomes" id="UP000095281">
    <property type="component" value="Unplaced"/>
</dbReference>
<keyword evidence="2" id="KW-1185">Reference proteome</keyword>
<accession>A0A1I8BVN8</accession>
<dbReference type="Gene3D" id="1.10.10.60">
    <property type="entry name" value="Homeodomain-like"/>
    <property type="match status" value="1"/>
</dbReference>
<feature type="compositionally biased region" description="Acidic residues" evidence="1">
    <location>
        <begin position="38"/>
        <end position="50"/>
    </location>
</feature>
<dbReference type="WBParaSite" id="MhA1_Contig606.frz3.gene9">
    <property type="protein sequence ID" value="MhA1_Contig606.frz3.gene9"/>
    <property type="gene ID" value="MhA1_Contig606.frz3.gene9"/>
</dbReference>
<evidence type="ECO:0000313" key="2">
    <source>
        <dbReference type="Proteomes" id="UP000095281"/>
    </source>
</evidence>
<feature type="region of interest" description="Disordered" evidence="1">
    <location>
        <begin position="360"/>
        <end position="380"/>
    </location>
</feature>